<evidence type="ECO:0000313" key="1">
    <source>
        <dbReference type="EMBL" id="QHS91224.1"/>
    </source>
</evidence>
<accession>A0A6C0BHM2</accession>
<dbReference type="PANTHER" id="PTHR37909:SF1">
    <property type="entry name" value="S-ADENOSYL-L-METHIONINE-DEPENDENT METHYLTRANSFERASES SUPERFAMILY PROTEIN"/>
    <property type="match status" value="1"/>
</dbReference>
<proteinExistence type="predicted"/>
<protein>
    <recommendedName>
        <fullName evidence="2">Methyltransferase</fullName>
    </recommendedName>
</protein>
<evidence type="ECO:0008006" key="2">
    <source>
        <dbReference type="Google" id="ProtNLM"/>
    </source>
</evidence>
<dbReference type="AlphaFoldDB" id="A0A6C0BHM2"/>
<dbReference type="SUPFAM" id="SSF53335">
    <property type="entry name" value="S-adenosyl-L-methionine-dependent methyltransferases"/>
    <property type="match status" value="1"/>
</dbReference>
<reference evidence="1" key="1">
    <citation type="journal article" date="2020" name="Nature">
        <title>Giant virus diversity and host interactions through global metagenomics.</title>
        <authorList>
            <person name="Schulz F."/>
            <person name="Roux S."/>
            <person name="Paez-Espino D."/>
            <person name="Jungbluth S."/>
            <person name="Walsh D.A."/>
            <person name="Denef V.J."/>
            <person name="McMahon K.D."/>
            <person name="Konstantinidis K.T."/>
            <person name="Eloe-Fadrosh E.A."/>
            <person name="Kyrpides N.C."/>
            <person name="Woyke T."/>
        </authorList>
    </citation>
    <scope>NUCLEOTIDE SEQUENCE</scope>
    <source>
        <strain evidence="1">GVMAG-M-3300013004-44</strain>
    </source>
</reference>
<name>A0A6C0BHM2_9ZZZZ</name>
<dbReference type="PANTHER" id="PTHR37909">
    <property type="entry name" value="S-ADENOSYL-L-METHIONINE-DEPENDENT METHYLTRANSFERASES SUPERFAMILY PROTEIN"/>
    <property type="match status" value="1"/>
</dbReference>
<organism evidence="1">
    <name type="scientific">viral metagenome</name>
    <dbReference type="NCBI Taxonomy" id="1070528"/>
    <lineage>
        <taxon>unclassified sequences</taxon>
        <taxon>metagenomes</taxon>
        <taxon>organismal metagenomes</taxon>
    </lineage>
</organism>
<dbReference type="Pfam" id="PF13578">
    <property type="entry name" value="Methyltransf_24"/>
    <property type="match status" value="1"/>
</dbReference>
<dbReference type="InterPro" id="IPR029063">
    <property type="entry name" value="SAM-dependent_MTases_sf"/>
</dbReference>
<dbReference type="Gene3D" id="3.40.50.150">
    <property type="entry name" value="Vaccinia Virus protein VP39"/>
    <property type="match status" value="1"/>
</dbReference>
<dbReference type="EMBL" id="MN739156">
    <property type="protein sequence ID" value="QHS91224.1"/>
    <property type="molecule type" value="Genomic_DNA"/>
</dbReference>
<sequence>MIIDELLNNLYSNISPYSSCDNKYIDNGYPHTNILYDLLQILFTNIEPNYIVECGSMLGGSAIRMAETLKNNNKSTEIICIDPFTGDVNMWDWERNAGWKFLRLENGIPTIYKRFLANCKYSGFENIILPINATTSVGIKLLQRLFIQNRITSLPNYIYLDSAHEKDETFIELSLCWNCLINNGILFGDDWLWEAVREDVIKFSNTIKDTTNYENLNKIHKLVNGSQIINNNILLYNGQWVLFKK</sequence>